<comment type="caution">
    <text evidence="1">The sequence shown here is derived from an EMBL/GenBank/DDBJ whole genome shotgun (WGS) entry which is preliminary data.</text>
</comment>
<dbReference type="EMBL" id="CAJVPW010023392">
    <property type="protein sequence ID" value="CAG8701091.1"/>
    <property type="molecule type" value="Genomic_DNA"/>
</dbReference>
<evidence type="ECO:0000313" key="1">
    <source>
        <dbReference type="EMBL" id="CAG8701091.1"/>
    </source>
</evidence>
<accession>A0ACA9PHN5</accession>
<keyword evidence="2" id="KW-1185">Reference proteome</keyword>
<dbReference type="Proteomes" id="UP000789366">
    <property type="component" value="Unassembled WGS sequence"/>
</dbReference>
<evidence type="ECO:0000313" key="2">
    <source>
        <dbReference type="Proteomes" id="UP000789366"/>
    </source>
</evidence>
<feature type="non-terminal residue" evidence="1">
    <location>
        <position position="60"/>
    </location>
</feature>
<name>A0ACA9PHN5_9GLOM</name>
<organism evidence="1 2">
    <name type="scientific">Cetraspora pellucida</name>
    <dbReference type="NCBI Taxonomy" id="1433469"/>
    <lineage>
        <taxon>Eukaryota</taxon>
        <taxon>Fungi</taxon>
        <taxon>Fungi incertae sedis</taxon>
        <taxon>Mucoromycota</taxon>
        <taxon>Glomeromycotina</taxon>
        <taxon>Glomeromycetes</taxon>
        <taxon>Diversisporales</taxon>
        <taxon>Gigasporaceae</taxon>
        <taxon>Cetraspora</taxon>
    </lineage>
</organism>
<protein>
    <submittedName>
        <fullName evidence="1">4444_t:CDS:1</fullName>
    </submittedName>
</protein>
<proteinExistence type="predicted"/>
<sequence length="60" mass="6746">MMDDFDNEFNFSSSQDKESDVELLASTSTSTRAISNLALSTSNPNFFEKYIASELLDNQE</sequence>
<gene>
    <name evidence="1" type="ORF">SPELUC_LOCUS11278</name>
</gene>
<reference evidence="1" key="1">
    <citation type="submission" date="2021-06" db="EMBL/GenBank/DDBJ databases">
        <authorList>
            <person name="Kallberg Y."/>
            <person name="Tangrot J."/>
            <person name="Rosling A."/>
        </authorList>
    </citation>
    <scope>NUCLEOTIDE SEQUENCE</scope>
    <source>
        <strain evidence="1">28 12/20/2015</strain>
    </source>
</reference>